<evidence type="ECO:0000313" key="8">
    <source>
        <dbReference type="EMBL" id="VEF00757.1"/>
    </source>
</evidence>
<keyword evidence="3" id="KW-1003">Cell membrane</keyword>
<dbReference type="EMBL" id="LR134313">
    <property type="protein sequence ID" value="VEF00757.1"/>
    <property type="molecule type" value="Genomic_DNA"/>
</dbReference>
<reference evidence="8 9" key="1">
    <citation type="submission" date="2018-12" db="EMBL/GenBank/DDBJ databases">
        <authorList>
            <consortium name="Pathogen Informatics"/>
        </authorList>
    </citation>
    <scope>NUCLEOTIDE SEQUENCE [LARGE SCALE GENOMIC DNA]</scope>
    <source>
        <strain evidence="8 9">NCTC10296</strain>
    </source>
</reference>
<feature type="transmembrane region" description="Helical" evidence="7">
    <location>
        <begin position="115"/>
        <end position="134"/>
    </location>
</feature>
<comment type="similarity">
    <text evidence="2">Belongs to the cytochrome ubiquinol oxidase subunit 2 family.</text>
</comment>
<dbReference type="PANTHER" id="PTHR43141:SF2">
    <property type="entry name" value="BLR3729 PROTEIN"/>
    <property type="match status" value="1"/>
</dbReference>
<dbReference type="NCBIfam" id="TIGR00203">
    <property type="entry name" value="cydB"/>
    <property type="match status" value="1"/>
</dbReference>
<keyword evidence="5 7" id="KW-1133">Transmembrane helix</keyword>
<protein>
    <submittedName>
        <fullName evidence="8">Cytochrome bd-II oxidase subunit 2</fullName>
        <ecNumber evidence="8">1.10.3.-</ecNumber>
    </submittedName>
</protein>
<feature type="transmembrane region" description="Helical" evidence="7">
    <location>
        <begin position="84"/>
        <end position="103"/>
    </location>
</feature>
<name>A0A1X3CXQ6_9NEIS</name>
<gene>
    <name evidence="8" type="primary">appB</name>
    <name evidence="8" type="ORF">NCTC10296_01017</name>
</gene>
<dbReference type="STRING" id="493.BWD07_06180"/>
<dbReference type="OrthoDB" id="9776710at2"/>
<dbReference type="KEGG" id="nci:NCTC10296_01017"/>
<feature type="transmembrane region" description="Helical" evidence="7">
    <location>
        <begin position="257"/>
        <end position="276"/>
    </location>
</feature>
<sequence length="331" mass="36731">MDWNYWLPLIFLGLLGFVMTVYVVLDGFDLGVGMLLPRAKADEQNVMVGSIGPFWDANETWLVLGAGVLFIAFPKANTIVLGNLYLPATFMLFALIVRGAAFDFRVKADDSHKDLWNIAFMLGSAGMALTQGWMLGRYVTAFGTEIWDYLFSLGIMATVPAVYVLLAACWLVPKTEGALQEKARRWANQAWWPVVGCLLLISLATPYIRHSIFERWFTLPNMLWLAPIPILSAFCLLRAKRLLQSEAVLHSRVWQPFALTISALVLCAVGLGISLYPYAVIGQLTVWEAAASVPTLVVTLIGVCITVPFIIGYSIFAYWAFRGKATNLTYG</sequence>
<comment type="subcellular location">
    <subcellularLocation>
        <location evidence="1">Cell membrane</location>
        <topology evidence="1">Multi-pass membrane protein</topology>
    </subcellularLocation>
</comment>
<dbReference type="Proteomes" id="UP000279284">
    <property type="component" value="Chromosome"/>
</dbReference>
<evidence type="ECO:0000256" key="2">
    <source>
        <dbReference type="ARBA" id="ARBA00007543"/>
    </source>
</evidence>
<dbReference type="RefSeq" id="WP_085416500.1">
    <property type="nucleotide sequence ID" value="NZ_CAUJPY010000015.1"/>
</dbReference>
<organism evidence="8 9">
    <name type="scientific">Neisseria canis</name>
    <dbReference type="NCBI Taxonomy" id="493"/>
    <lineage>
        <taxon>Bacteria</taxon>
        <taxon>Pseudomonadati</taxon>
        <taxon>Pseudomonadota</taxon>
        <taxon>Betaproteobacteria</taxon>
        <taxon>Neisseriales</taxon>
        <taxon>Neisseriaceae</taxon>
        <taxon>Neisseria</taxon>
    </lineage>
</organism>
<dbReference type="GO" id="GO:0005886">
    <property type="term" value="C:plasma membrane"/>
    <property type="evidence" value="ECO:0007669"/>
    <property type="project" value="UniProtKB-SubCell"/>
</dbReference>
<feature type="transmembrane region" description="Helical" evidence="7">
    <location>
        <begin position="221"/>
        <end position="237"/>
    </location>
</feature>
<evidence type="ECO:0000256" key="7">
    <source>
        <dbReference type="SAM" id="Phobius"/>
    </source>
</evidence>
<dbReference type="InterPro" id="IPR003317">
    <property type="entry name" value="Cyt-d_oxidase_su2"/>
</dbReference>
<feature type="transmembrane region" description="Helical" evidence="7">
    <location>
        <begin position="296"/>
        <end position="321"/>
    </location>
</feature>
<dbReference type="GO" id="GO:0009055">
    <property type="term" value="F:electron transfer activity"/>
    <property type="evidence" value="ECO:0007669"/>
    <property type="project" value="TreeGrafter"/>
</dbReference>
<evidence type="ECO:0000256" key="1">
    <source>
        <dbReference type="ARBA" id="ARBA00004651"/>
    </source>
</evidence>
<dbReference type="PANTHER" id="PTHR43141">
    <property type="entry name" value="CYTOCHROME BD2 SUBUNIT II"/>
    <property type="match status" value="1"/>
</dbReference>
<keyword evidence="8" id="KW-0560">Oxidoreductase</keyword>
<dbReference type="GO" id="GO:0070069">
    <property type="term" value="C:cytochrome complex"/>
    <property type="evidence" value="ECO:0007669"/>
    <property type="project" value="TreeGrafter"/>
</dbReference>
<evidence type="ECO:0000256" key="5">
    <source>
        <dbReference type="ARBA" id="ARBA00022989"/>
    </source>
</evidence>
<evidence type="ECO:0000256" key="6">
    <source>
        <dbReference type="ARBA" id="ARBA00023136"/>
    </source>
</evidence>
<feature type="transmembrane region" description="Helical" evidence="7">
    <location>
        <begin position="146"/>
        <end position="170"/>
    </location>
</feature>
<feature type="transmembrane region" description="Helical" evidence="7">
    <location>
        <begin position="6"/>
        <end position="25"/>
    </location>
</feature>
<evidence type="ECO:0000256" key="3">
    <source>
        <dbReference type="ARBA" id="ARBA00022475"/>
    </source>
</evidence>
<dbReference type="GO" id="GO:0019646">
    <property type="term" value="P:aerobic electron transport chain"/>
    <property type="evidence" value="ECO:0007669"/>
    <property type="project" value="TreeGrafter"/>
</dbReference>
<proteinExistence type="inferred from homology"/>
<evidence type="ECO:0000313" key="9">
    <source>
        <dbReference type="Proteomes" id="UP000279284"/>
    </source>
</evidence>
<dbReference type="GO" id="GO:0016682">
    <property type="term" value="F:oxidoreductase activity, acting on diphenols and related substances as donors, oxygen as acceptor"/>
    <property type="evidence" value="ECO:0007669"/>
    <property type="project" value="TreeGrafter"/>
</dbReference>
<keyword evidence="4 7" id="KW-0812">Transmembrane</keyword>
<dbReference type="EC" id="1.10.3.-" evidence="8"/>
<keyword evidence="9" id="KW-1185">Reference proteome</keyword>
<accession>A0A1X3CXQ6</accession>
<feature type="transmembrane region" description="Helical" evidence="7">
    <location>
        <begin position="190"/>
        <end position="209"/>
    </location>
</feature>
<dbReference type="AlphaFoldDB" id="A0A1X3CXQ6"/>
<dbReference type="Pfam" id="PF02322">
    <property type="entry name" value="Cyt_bd_oxida_II"/>
    <property type="match status" value="1"/>
</dbReference>
<evidence type="ECO:0000256" key="4">
    <source>
        <dbReference type="ARBA" id="ARBA00022692"/>
    </source>
</evidence>
<keyword evidence="6 7" id="KW-0472">Membrane</keyword>